<evidence type="ECO:0000313" key="1">
    <source>
        <dbReference type="EMBL" id="XAN08164.1"/>
    </source>
</evidence>
<dbReference type="RefSeq" id="WP_425309620.1">
    <property type="nucleotide sequence ID" value="NZ_CP154795.1"/>
</dbReference>
<accession>A0ABZ3FTU4</accession>
<proteinExistence type="predicted"/>
<protein>
    <recommendedName>
        <fullName evidence="3">ParB/Sulfiredoxin domain-containing protein</fullName>
    </recommendedName>
</protein>
<organism evidence="1 2">
    <name type="scientific">Ammonicoccus fulvus</name>
    <dbReference type="NCBI Taxonomy" id="3138240"/>
    <lineage>
        <taxon>Bacteria</taxon>
        <taxon>Bacillati</taxon>
        <taxon>Actinomycetota</taxon>
        <taxon>Actinomycetes</taxon>
        <taxon>Propionibacteriales</taxon>
        <taxon>Propionibacteriaceae</taxon>
        <taxon>Ammonicoccus</taxon>
    </lineage>
</organism>
<evidence type="ECO:0000313" key="2">
    <source>
        <dbReference type="Proteomes" id="UP001442841"/>
    </source>
</evidence>
<dbReference type="Proteomes" id="UP001442841">
    <property type="component" value="Chromosome"/>
</dbReference>
<sequence>MARVTHKTMTVEPDQAEKWLEKNVANRTLRPSRVREYAQAMTEGKWLYTADPIRFDEDGRLIDGQHRLMAVVKSGQPIEMHVVRGLAREAQDKVDTGAIRTAADALKVRGFKHGAQLASIVPIVNWLLKGGGFAASYSRDDVVYWMGVHEGLDELVEAAYKNRNLLPCQLAPYAAAYYAARQNSTDPAATDDYFVEQLVNTIGLTSGSPALATRKYLLGLREDKRPNNKAAKASTVLALLEGYQHFRAGKTLYTMRAPRGGWPVNEKVVIPG</sequence>
<gene>
    <name evidence="1" type="ORF">AADG42_12910</name>
</gene>
<evidence type="ECO:0008006" key="3">
    <source>
        <dbReference type="Google" id="ProtNLM"/>
    </source>
</evidence>
<name>A0ABZ3FTU4_9ACTN</name>
<dbReference type="EMBL" id="CP154795">
    <property type="protein sequence ID" value="XAN08164.1"/>
    <property type="molecule type" value="Genomic_DNA"/>
</dbReference>
<keyword evidence="2" id="KW-1185">Reference proteome</keyword>
<reference evidence="1 2" key="1">
    <citation type="submission" date="2024-04" db="EMBL/GenBank/DDBJ databases">
        <title>Isolation of an actinomycete strain from pig manure.</title>
        <authorList>
            <person name="Gong T."/>
            <person name="Yu Z."/>
            <person name="An M."/>
            <person name="Wei C."/>
            <person name="Yang W."/>
            <person name="Liu L."/>
        </authorList>
    </citation>
    <scope>NUCLEOTIDE SEQUENCE [LARGE SCALE GENOMIC DNA]</scope>
    <source>
        <strain evidence="1 2">ZF39</strain>
    </source>
</reference>